<dbReference type="FunFam" id="3.40.50.720:FF:000084">
    <property type="entry name" value="Short-chain dehydrogenase reductase"/>
    <property type="match status" value="1"/>
</dbReference>
<dbReference type="PIRSF" id="PIRSF000126">
    <property type="entry name" value="11-beta-HSD1"/>
    <property type="match status" value="1"/>
</dbReference>
<dbReference type="InterPro" id="IPR020904">
    <property type="entry name" value="Sc_DH/Rdtase_CS"/>
</dbReference>
<dbReference type="SUPFAM" id="SSF51735">
    <property type="entry name" value="NAD(P)-binding Rossmann-fold domains"/>
    <property type="match status" value="1"/>
</dbReference>
<dbReference type="Proteomes" id="UP000198901">
    <property type="component" value="Unassembled WGS sequence"/>
</dbReference>
<keyword evidence="6" id="KW-1185">Reference proteome</keyword>
<accession>A0A1G9HYG2</accession>
<dbReference type="InterPro" id="IPR002347">
    <property type="entry name" value="SDR_fam"/>
</dbReference>
<dbReference type="InterPro" id="IPR057326">
    <property type="entry name" value="KR_dom"/>
</dbReference>
<name>A0A1G9HYG2_9BACT</name>
<dbReference type="PRINTS" id="PR00080">
    <property type="entry name" value="SDRFAMILY"/>
</dbReference>
<protein>
    <submittedName>
        <fullName evidence="5">3-oxoacyl-[acyl-carrier protein] reductase</fullName>
    </submittedName>
</protein>
<dbReference type="PROSITE" id="PS00061">
    <property type="entry name" value="ADH_SHORT"/>
    <property type="match status" value="1"/>
</dbReference>
<dbReference type="GO" id="GO:0016020">
    <property type="term" value="C:membrane"/>
    <property type="evidence" value="ECO:0007669"/>
    <property type="project" value="TreeGrafter"/>
</dbReference>
<reference evidence="5 6" key="1">
    <citation type="submission" date="2016-10" db="EMBL/GenBank/DDBJ databases">
        <authorList>
            <person name="de Groot N.N."/>
        </authorList>
    </citation>
    <scope>NUCLEOTIDE SEQUENCE [LARGE SCALE GENOMIC DNA]</scope>
    <source>
        <strain evidence="5 6">DSM 21668</strain>
    </source>
</reference>
<gene>
    <name evidence="5" type="ORF">SAMN04488090_0257</name>
</gene>
<sequence length="271" mass="28937">MPASVIKGRFLTFEGIRTHQQTADPLPDQTQHHMESLAGKTALVTGAGKGIGRAISLALAAEGVSVALLARTEKDLLEVAAEITALGVKAAVVTADIADRLSVEKAVEEAKNQLGPIDILINNAGIASFGKFLELSPEVWERIIRVNLLGVYYATRAVLPGMIEQQYGDIINISSSAGQRGAAVTSAYSASKFAVMGLSESLMQEVRKHNIRVTALAPSTVATDLAIELKLTDGNPEKVMQPEDLAELIVSQLKLNRRVFVKEAGLWSTNP</sequence>
<proteinExistence type="inferred from homology"/>
<evidence type="ECO:0000256" key="3">
    <source>
        <dbReference type="RuleBase" id="RU000363"/>
    </source>
</evidence>
<dbReference type="AlphaFoldDB" id="A0A1G9HYG2"/>
<dbReference type="EMBL" id="FNGS01000001">
    <property type="protein sequence ID" value="SDL17836.1"/>
    <property type="molecule type" value="Genomic_DNA"/>
</dbReference>
<dbReference type="GO" id="GO:0016491">
    <property type="term" value="F:oxidoreductase activity"/>
    <property type="evidence" value="ECO:0007669"/>
    <property type="project" value="UniProtKB-KW"/>
</dbReference>
<dbReference type="PANTHER" id="PTHR44196">
    <property type="entry name" value="DEHYDROGENASE/REDUCTASE SDR FAMILY MEMBER 7B"/>
    <property type="match status" value="1"/>
</dbReference>
<dbReference type="Pfam" id="PF00106">
    <property type="entry name" value="adh_short"/>
    <property type="match status" value="1"/>
</dbReference>
<evidence type="ECO:0000313" key="6">
    <source>
        <dbReference type="Proteomes" id="UP000198901"/>
    </source>
</evidence>
<evidence type="ECO:0000313" key="5">
    <source>
        <dbReference type="EMBL" id="SDL17836.1"/>
    </source>
</evidence>
<dbReference type="PANTHER" id="PTHR44196:SF1">
    <property type="entry name" value="DEHYDROGENASE_REDUCTASE SDR FAMILY MEMBER 7B"/>
    <property type="match status" value="1"/>
</dbReference>
<dbReference type="STRING" id="563176.SAMN04488090_0257"/>
<dbReference type="PRINTS" id="PR00081">
    <property type="entry name" value="GDHRDH"/>
</dbReference>
<dbReference type="NCBIfam" id="NF005806">
    <property type="entry name" value="PRK07666.1"/>
    <property type="match status" value="1"/>
</dbReference>
<evidence type="ECO:0000259" key="4">
    <source>
        <dbReference type="SMART" id="SM00822"/>
    </source>
</evidence>
<dbReference type="InterPro" id="IPR036291">
    <property type="entry name" value="NAD(P)-bd_dom_sf"/>
</dbReference>
<comment type="similarity">
    <text evidence="1 3">Belongs to the short-chain dehydrogenases/reductases (SDR) family.</text>
</comment>
<evidence type="ECO:0000256" key="1">
    <source>
        <dbReference type="ARBA" id="ARBA00006484"/>
    </source>
</evidence>
<dbReference type="Gene3D" id="3.40.50.720">
    <property type="entry name" value="NAD(P)-binding Rossmann-like Domain"/>
    <property type="match status" value="1"/>
</dbReference>
<feature type="domain" description="Ketoreductase" evidence="4">
    <location>
        <begin position="40"/>
        <end position="228"/>
    </location>
</feature>
<keyword evidence="2" id="KW-0560">Oxidoreductase</keyword>
<dbReference type="CDD" id="cd05233">
    <property type="entry name" value="SDR_c"/>
    <property type="match status" value="1"/>
</dbReference>
<evidence type="ECO:0000256" key="2">
    <source>
        <dbReference type="ARBA" id="ARBA00023002"/>
    </source>
</evidence>
<organism evidence="5 6">
    <name type="scientific">Siphonobacter aquaeclarae</name>
    <dbReference type="NCBI Taxonomy" id="563176"/>
    <lineage>
        <taxon>Bacteria</taxon>
        <taxon>Pseudomonadati</taxon>
        <taxon>Bacteroidota</taxon>
        <taxon>Cytophagia</taxon>
        <taxon>Cytophagales</taxon>
        <taxon>Cytophagaceae</taxon>
        <taxon>Siphonobacter</taxon>
    </lineage>
</organism>
<dbReference type="SMART" id="SM00822">
    <property type="entry name" value="PKS_KR"/>
    <property type="match status" value="1"/>
</dbReference>